<dbReference type="Gene3D" id="3.90.640.20">
    <property type="entry name" value="Heat-shock cognate protein, ATPase"/>
    <property type="match status" value="1"/>
</dbReference>
<name>A0ABR8Z7D8_9FLAO</name>
<keyword evidence="5" id="KW-1185">Reference proteome</keyword>
<dbReference type="Pfam" id="PF11738">
    <property type="entry name" value="DUF3298"/>
    <property type="match status" value="1"/>
</dbReference>
<evidence type="ECO:0000259" key="3">
    <source>
        <dbReference type="Pfam" id="PF13739"/>
    </source>
</evidence>
<dbReference type="InterPro" id="IPR021729">
    <property type="entry name" value="DUF3298"/>
</dbReference>
<reference evidence="4 5" key="1">
    <citation type="submission" date="2020-09" db="EMBL/GenBank/DDBJ databases">
        <title>Genome seq and assembly of Chryseobacterium sp.</title>
        <authorList>
            <person name="Chhetri G."/>
        </authorList>
    </citation>
    <scope>NUCLEOTIDE SEQUENCE [LARGE SCALE GENOMIC DNA]</scope>
    <source>
        <strain evidence="4 5">GCR10</strain>
    </source>
</reference>
<evidence type="ECO:0000256" key="1">
    <source>
        <dbReference type="SAM" id="SignalP"/>
    </source>
</evidence>
<dbReference type="InterPro" id="IPR025303">
    <property type="entry name" value="PdaC"/>
</dbReference>
<protein>
    <submittedName>
        <fullName evidence="4">DUF3298 domain-containing protein</fullName>
    </submittedName>
</protein>
<evidence type="ECO:0000313" key="5">
    <source>
        <dbReference type="Proteomes" id="UP000637299"/>
    </source>
</evidence>
<comment type="caution">
    <text evidence="4">The sequence shown here is derived from an EMBL/GenBank/DDBJ whole genome shotgun (WGS) entry which is preliminary data.</text>
</comment>
<dbReference type="InterPro" id="IPR037126">
    <property type="entry name" value="PdaC/RsiV-like_sf"/>
</dbReference>
<dbReference type="EMBL" id="JACYFS010000001">
    <property type="protein sequence ID" value="MBD8081218.1"/>
    <property type="molecule type" value="Genomic_DNA"/>
</dbReference>
<evidence type="ECO:0000259" key="2">
    <source>
        <dbReference type="Pfam" id="PF11738"/>
    </source>
</evidence>
<dbReference type="PROSITE" id="PS51257">
    <property type="entry name" value="PROKAR_LIPOPROTEIN"/>
    <property type="match status" value="1"/>
</dbReference>
<accession>A0ABR8Z7D8</accession>
<sequence length="264" mass="30577">MKKIALALSLFALFASCKKNVAQTQVTKTEDSIKIEKQNPELTIDSLLVHDSAKISKNLSAEFRQKLLTFEGLEKKVLDSLYFGELLLKDQPMKDFSKENILQRMNDNMKNYFAETKTGEEDFVREYKQTWDQISDMKVFSKTKDYLTIQYNGYGFSGGAHGYGYDLYKVVDLKNQSIIQLSDLIDSSKINWKPILLKHVDREMLFDENITANNNFYFDSDSLTFIYNQYEIGPYAAGIIEIKVPFSEIKQALKPEFKKRLNIN</sequence>
<gene>
    <name evidence="4" type="ORF">IC610_02145</name>
</gene>
<dbReference type="Proteomes" id="UP000637299">
    <property type="component" value="Unassembled WGS sequence"/>
</dbReference>
<dbReference type="RefSeq" id="WP_191735026.1">
    <property type="nucleotide sequence ID" value="NZ_JACYFS010000001.1"/>
</dbReference>
<feature type="chain" id="PRO_5045638105" evidence="1">
    <location>
        <begin position="22"/>
        <end position="264"/>
    </location>
</feature>
<dbReference type="Pfam" id="PF13739">
    <property type="entry name" value="PdaC"/>
    <property type="match status" value="1"/>
</dbReference>
<feature type="domain" description="Deacetylase PdaC" evidence="3">
    <location>
        <begin position="88"/>
        <end position="162"/>
    </location>
</feature>
<keyword evidence="1" id="KW-0732">Signal</keyword>
<evidence type="ECO:0000313" key="4">
    <source>
        <dbReference type="EMBL" id="MBD8081218.1"/>
    </source>
</evidence>
<dbReference type="Gene3D" id="3.30.565.40">
    <property type="entry name" value="Fervidobacterium nodosum Rt17-B1 like"/>
    <property type="match status" value="1"/>
</dbReference>
<feature type="signal peptide" evidence="1">
    <location>
        <begin position="1"/>
        <end position="21"/>
    </location>
</feature>
<organism evidence="4 5">
    <name type="scientific">Chryseobacterium caseinilyticum</name>
    <dbReference type="NCBI Taxonomy" id="2771428"/>
    <lineage>
        <taxon>Bacteria</taxon>
        <taxon>Pseudomonadati</taxon>
        <taxon>Bacteroidota</taxon>
        <taxon>Flavobacteriia</taxon>
        <taxon>Flavobacteriales</taxon>
        <taxon>Weeksellaceae</taxon>
        <taxon>Chryseobacterium group</taxon>
        <taxon>Chryseobacterium</taxon>
    </lineage>
</organism>
<proteinExistence type="predicted"/>
<feature type="domain" description="DUF3298" evidence="2">
    <location>
        <begin position="202"/>
        <end position="247"/>
    </location>
</feature>